<keyword evidence="9" id="KW-0547">Nucleotide-binding</keyword>
<dbReference type="Gene3D" id="3.30.200.20">
    <property type="entry name" value="Phosphorylase Kinase, domain 1"/>
    <property type="match status" value="1"/>
</dbReference>
<evidence type="ECO:0000256" key="13">
    <source>
        <dbReference type="ARBA" id="ARBA00023136"/>
    </source>
</evidence>
<dbReference type="Pfam" id="PF00069">
    <property type="entry name" value="Pkinase"/>
    <property type="match status" value="1"/>
</dbReference>
<reference evidence="18 19" key="1">
    <citation type="journal article" date="2010" name="Nature">
        <title>Genome sequencing and analysis of the model grass Brachypodium distachyon.</title>
        <authorList>
            <consortium name="International Brachypodium Initiative"/>
        </authorList>
    </citation>
    <scope>NUCLEOTIDE SEQUENCE [LARGE SCALE GENOMIC DNA]</scope>
    <source>
        <strain evidence="18 19">Bd21</strain>
    </source>
</reference>
<dbReference type="GO" id="GO:0004675">
    <property type="term" value="F:transmembrane receptor protein serine/threonine kinase activity"/>
    <property type="evidence" value="ECO:0000318"/>
    <property type="project" value="GO_Central"/>
</dbReference>
<keyword evidence="11" id="KW-0067">ATP-binding</keyword>
<dbReference type="Gene3D" id="1.10.510.10">
    <property type="entry name" value="Transferase(Phosphotransferase) domain 1"/>
    <property type="match status" value="1"/>
</dbReference>
<comment type="catalytic activity">
    <reaction evidence="15">
        <text>L-seryl-[protein] + ATP = O-phospho-L-seryl-[protein] + ADP + H(+)</text>
        <dbReference type="Rhea" id="RHEA:17989"/>
        <dbReference type="Rhea" id="RHEA-COMP:9863"/>
        <dbReference type="Rhea" id="RHEA-COMP:11604"/>
        <dbReference type="ChEBI" id="CHEBI:15378"/>
        <dbReference type="ChEBI" id="CHEBI:29999"/>
        <dbReference type="ChEBI" id="CHEBI:30616"/>
        <dbReference type="ChEBI" id="CHEBI:83421"/>
        <dbReference type="ChEBI" id="CHEBI:456216"/>
        <dbReference type="EC" id="2.7.11.1"/>
    </reaction>
</comment>
<organism evidence="18">
    <name type="scientific">Brachypodium distachyon</name>
    <name type="common">Purple false brome</name>
    <name type="synonym">Trachynia distachya</name>
    <dbReference type="NCBI Taxonomy" id="15368"/>
    <lineage>
        <taxon>Eukaryota</taxon>
        <taxon>Viridiplantae</taxon>
        <taxon>Streptophyta</taxon>
        <taxon>Embryophyta</taxon>
        <taxon>Tracheophyta</taxon>
        <taxon>Spermatophyta</taxon>
        <taxon>Magnoliopsida</taxon>
        <taxon>Liliopsida</taxon>
        <taxon>Poales</taxon>
        <taxon>Poaceae</taxon>
        <taxon>BOP clade</taxon>
        <taxon>Pooideae</taxon>
        <taxon>Stipodae</taxon>
        <taxon>Brachypodieae</taxon>
        <taxon>Brachypodium</taxon>
    </lineage>
</organism>
<dbReference type="SMART" id="SM00220">
    <property type="entry name" value="S_TKc"/>
    <property type="match status" value="1"/>
</dbReference>
<protein>
    <recommendedName>
        <fullName evidence="4">non-specific serine/threonine protein kinase</fullName>
        <ecNumber evidence="4">2.7.11.1</ecNumber>
    </recommendedName>
</protein>
<name>A0A0Q3GLM9_BRADI</name>
<evidence type="ECO:0000313" key="19">
    <source>
        <dbReference type="EnsemblPlants" id="KQK12064"/>
    </source>
</evidence>
<dbReference type="GO" id="GO:0030246">
    <property type="term" value="F:carbohydrate binding"/>
    <property type="evidence" value="ECO:0007669"/>
    <property type="project" value="UniProtKB-KW"/>
</dbReference>
<dbReference type="InterPro" id="IPR013320">
    <property type="entry name" value="ConA-like_dom_sf"/>
</dbReference>
<dbReference type="EnsemblPlants" id="KQK12064">
    <property type="protein sequence ID" value="KQK12064"/>
    <property type="gene ID" value="BRADI_1g01368v3"/>
</dbReference>
<dbReference type="CDD" id="cd06899">
    <property type="entry name" value="lectin_legume_LecRK_Arcelin_ConA"/>
    <property type="match status" value="1"/>
</dbReference>
<dbReference type="PROSITE" id="PS50011">
    <property type="entry name" value="PROTEIN_KINASE_DOM"/>
    <property type="match status" value="1"/>
</dbReference>
<evidence type="ECO:0000256" key="9">
    <source>
        <dbReference type="ARBA" id="ARBA00022741"/>
    </source>
</evidence>
<dbReference type="EC" id="2.7.11.1" evidence="4"/>
<dbReference type="GO" id="GO:0005524">
    <property type="term" value="F:ATP binding"/>
    <property type="evidence" value="ECO:0007669"/>
    <property type="project" value="UniProtKB-KW"/>
</dbReference>
<evidence type="ECO:0000313" key="20">
    <source>
        <dbReference type="Proteomes" id="UP000008810"/>
    </source>
</evidence>
<dbReference type="Proteomes" id="UP000008810">
    <property type="component" value="Chromosome 1"/>
</dbReference>
<comment type="similarity">
    <text evidence="2">In the N-terminal section; belongs to the leguminous lectin family.</text>
</comment>
<evidence type="ECO:0000313" key="18">
    <source>
        <dbReference type="EMBL" id="KQK12064.2"/>
    </source>
</evidence>
<dbReference type="ExpressionAtlas" id="A0A0Q3GLM9">
    <property type="expression patterns" value="baseline and differential"/>
</dbReference>
<dbReference type="Pfam" id="PF00139">
    <property type="entry name" value="Lectin_legB"/>
    <property type="match status" value="1"/>
</dbReference>
<reference evidence="18" key="2">
    <citation type="submission" date="2017-06" db="EMBL/GenBank/DDBJ databases">
        <title>WGS assembly of Brachypodium distachyon.</title>
        <authorList>
            <consortium name="The International Brachypodium Initiative"/>
            <person name="Lucas S."/>
            <person name="Harmon-Smith M."/>
            <person name="Lail K."/>
            <person name="Tice H."/>
            <person name="Grimwood J."/>
            <person name="Bruce D."/>
            <person name="Barry K."/>
            <person name="Shu S."/>
            <person name="Lindquist E."/>
            <person name="Wang M."/>
            <person name="Pitluck S."/>
            <person name="Vogel J.P."/>
            <person name="Garvin D.F."/>
            <person name="Mockler T.C."/>
            <person name="Schmutz J."/>
            <person name="Rokhsar D."/>
            <person name="Bevan M.W."/>
        </authorList>
    </citation>
    <scope>NUCLEOTIDE SEQUENCE</scope>
    <source>
        <strain evidence="18">Bd21</strain>
    </source>
</reference>
<keyword evidence="10" id="KW-0808">Transferase</keyword>
<dbReference type="InterPro" id="IPR011009">
    <property type="entry name" value="Kinase-like_dom_sf"/>
</dbReference>
<evidence type="ECO:0000256" key="10">
    <source>
        <dbReference type="ARBA" id="ARBA00022777"/>
    </source>
</evidence>
<dbReference type="PROSITE" id="PS00108">
    <property type="entry name" value="PROTEIN_KINASE_ST"/>
    <property type="match status" value="1"/>
</dbReference>
<evidence type="ECO:0000256" key="8">
    <source>
        <dbReference type="ARBA" id="ARBA00022734"/>
    </source>
</evidence>
<evidence type="ECO:0000256" key="5">
    <source>
        <dbReference type="ARBA" id="ARBA00022527"/>
    </source>
</evidence>
<evidence type="ECO:0000256" key="15">
    <source>
        <dbReference type="ARBA" id="ARBA00048679"/>
    </source>
</evidence>
<keyword evidence="13 16" id="KW-0472">Membrane</keyword>
<dbReference type="Gene3D" id="2.60.120.200">
    <property type="match status" value="1"/>
</dbReference>
<dbReference type="SUPFAM" id="SSF56112">
    <property type="entry name" value="Protein kinase-like (PK-like)"/>
    <property type="match status" value="1"/>
</dbReference>
<dbReference type="OrthoDB" id="543442at2759"/>
<accession>A0A0Q3GLM9</accession>
<dbReference type="FunFam" id="1.10.510.10:FF:000108">
    <property type="entry name" value="L-type lectin-domain containing receptor kinase S.4"/>
    <property type="match status" value="1"/>
</dbReference>
<evidence type="ECO:0000256" key="16">
    <source>
        <dbReference type="SAM" id="Phobius"/>
    </source>
</evidence>
<dbReference type="GO" id="GO:0005886">
    <property type="term" value="C:plasma membrane"/>
    <property type="evidence" value="ECO:0000318"/>
    <property type="project" value="GO_Central"/>
</dbReference>
<keyword evidence="5" id="KW-0723">Serine/threonine-protein kinase</keyword>
<evidence type="ECO:0000256" key="12">
    <source>
        <dbReference type="ARBA" id="ARBA00022989"/>
    </source>
</evidence>
<evidence type="ECO:0000259" key="17">
    <source>
        <dbReference type="PROSITE" id="PS50011"/>
    </source>
</evidence>
<dbReference type="AlphaFoldDB" id="A0A0Q3GLM9"/>
<feature type="transmembrane region" description="Helical" evidence="16">
    <location>
        <begin position="226"/>
        <end position="248"/>
    </location>
</feature>
<evidence type="ECO:0000256" key="2">
    <source>
        <dbReference type="ARBA" id="ARBA00008536"/>
    </source>
</evidence>
<evidence type="ECO:0000256" key="14">
    <source>
        <dbReference type="ARBA" id="ARBA00047899"/>
    </source>
</evidence>
<keyword evidence="10" id="KW-0418">Kinase</keyword>
<evidence type="ECO:0000256" key="6">
    <source>
        <dbReference type="ARBA" id="ARBA00022692"/>
    </source>
</evidence>
<evidence type="ECO:0000256" key="3">
    <source>
        <dbReference type="ARBA" id="ARBA00010217"/>
    </source>
</evidence>
<keyword evidence="8" id="KW-0430">Lectin</keyword>
<dbReference type="GO" id="GO:0042742">
    <property type="term" value="P:defense response to bacterium"/>
    <property type="evidence" value="ECO:0000318"/>
    <property type="project" value="GO_Central"/>
</dbReference>
<comment type="subcellular location">
    <subcellularLocation>
        <location evidence="1">Membrane</location>
        <topology evidence="1">Single-pass type I membrane protein</topology>
    </subcellularLocation>
</comment>
<dbReference type="InterPro" id="IPR000719">
    <property type="entry name" value="Prot_kinase_dom"/>
</dbReference>
<comment type="catalytic activity">
    <reaction evidence="14">
        <text>L-threonyl-[protein] + ATP = O-phospho-L-threonyl-[protein] + ADP + H(+)</text>
        <dbReference type="Rhea" id="RHEA:46608"/>
        <dbReference type="Rhea" id="RHEA-COMP:11060"/>
        <dbReference type="Rhea" id="RHEA-COMP:11605"/>
        <dbReference type="ChEBI" id="CHEBI:15378"/>
        <dbReference type="ChEBI" id="CHEBI:30013"/>
        <dbReference type="ChEBI" id="CHEBI:30616"/>
        <dbReference type="ChEBI" id="CHEBI:61977"/>
        <dbReference type="ChEBI" id="CHEBI:456216"/>
        <dbReference type="EC" id="2.7.11.1"/>
    </reaction>
</comment>
<dbReference type="GO" id="GO:0002229">
    <property type="term" value="P:defense response to oomycetes"/>
    <property type="evidence" value="ECO:0000318"/>
    <property type="project" value="GO_Central"/>
</dbReference>
<evidence type="ECO:0000256" key="11">
    <source>
        <dbReference type="ARBA" id="ARBA00022840"/>
    </source>
</evidence>
<keyword evidence="12 16" id="KW-1133">Transmembrane helix</keyword>
<dbReference type="EMBL" id="CM000880">
    <property type="protein sequence ID" value="KQK12064.2"/>
    <property type="molecule type" value="Genomic_DNA"/>
</dbReference>
<dbReference type="InterPro" id="IPR001220">
    <property type="entry name" value="Legume_lectin_dom"/>
</dbReference>
<evidence type="ECO:0000256" key="7">
    <source>
        <dbReference type="ARBA" id="ARBA00022729"/>
    </source>
</evidence>
<gene>
    <name evidence="18" type="ORF">BRADI_1g01368v3</name>
</gene>
<dbReference type="PANTHER" id="PTHR27007">
    <property type="match status" value="1"/>
</dbReference>
<keyword evidence="20" id="KW-1185">Reference proteome</keyword>
<proteinExistence type="inferred from homology"/>
<reference evidence="19" key="3">
    <citation type="submission" date="2018-08" db="UniProtKB">
        <authorList>
            <consortium name="EnsemblPlants"/>
        </authorList>
    </citation>
    <scope>IDENTIFICATION</scope>
    <source>
        <strain evidence="19">cv. Bd21</strain>
    </source>
</reference>
<dbReference type="InterPro" id="IPR008271">
    <property type="entry name" value="Ser/Thr_kinase_AS"/>
</dbReference>
<evidence type="ECO:0000256" key="1">
    <source>
        <dbReference type="ARBA" id="ARBA00004479"/>
    </source>
</evidence>
<dbReference type="Gramene" id="KQK12064">
    <property type="protein sequence ID" value="KQK12064"/>
    <property type="gene ID" value="BRADI_1g01368v3"/>
</dbReference>
<dbReference type="SUPFAM" id="SSF49899">
    <property type="entry name" value="Concanavalin A-like lectins/glucanases"/>
    <property type="match status" value="1"/>
</dbReference>
<dbReference type="InterPro" id="IPR050528">
    <property type="entry name" value="L-type_Lectin-RKs"/>
</dbReference>
<evidence type="ECO:0000256" key="4">
    <source>
        <dbReference type="ARBA" id="ARBA00012513"/>
    </source>
</evidence>
<sequence>MSNTIGENGLSFGGGIPLGVLQLEDGNGRGSAHGLAFALSSTMDFVSNAHPGPYLGLTNIKSNGNGSNQVFAVELDTIKNPQFADNHVGIDVNSMVSVNSNTAGYYTSNAGKFSPLRLASGEPMQVWVDYDGISYNINVSLAPYLEHEPRRPLLSSSVNLTSMLVNNSFYAGFSSSTGLLISRHYIIGRSFNTTGKARSLNYTALSQVIENVKRKARNRSLIPRAILVPVVTLAALTVLVIPAVIYVLRKKAREDVKAGMKEFIAEIMILGHLRHRNLVQLLGYSRHKSELLLVSDCMPNGSLDRVLYGQDGQAGLDWVYRFNIIKGIASGLFYLHEDWEKVVIHRDIKTSNVLLDTEMNARIGDFDLARLHNHGTDAQPTHLAGTRGYIAPELARLGRATKATDVFAFGVVMLEVACGRHPIERNNSGEPVLLTYWVLHAWESGAVLTTVDPRLEDYILEEVELVLKLGLLCSHSVASARPSMRLVLQYLEKDAPLRDLQPSFFNLTSRDEGFDQYILSCLSIGPTMSVLSGGR</sequence>
<keyword evidence="6 16" id="KW-0812">Transmembrane</keyword>
<feature type="domain" description="Protein kinase" evidence="17">
    <location>
        <begin position="194"/>
        <end position="518"/>
    </location>
</feature>
<dbReference type="InParanoid" id="A0A0Q3GLM9"/>
<keyword evidence="7" id="KW-0732">Signal</keyword>
<comment type="similarity">
    <text evidence="3">In the C-terminal section; belongs to the protein kinase superfamily. Ser/Thr protein kinase family.</text>
</comment>